<feature type="non-terminal residue" evidence="1">
    <location>
        <position position="1"/>
    </location>
</feature>
<dbReference type="AlphaFoldDB" id="X1GX60"/>
<accession>X1GX60</accession>
<evidence type="ECO:0000313" key="1">
    <source>
        <dbReference type="EMBL" id="GAH62471.1"/>
    </source>
</evidence>
<name>X1GX60_9ZZZZ</name>
<reference evidence="1" key="1">
    <citation type="journal article" date="2014" name="Front. Microbiol.">
        <title>High frequency of phylogenetically diverse reductive dehalogenase-homologous genes in deep subseafloor sedimentary metagenomes.</title>
        <authorList>
            <person name="Kawai M."/>
            <person name="Futagami T."/>
            <person name="Toyoda A."/>
            <person name="Takaki Y."/>
            <person name="Nishi S."/>
            <person name="Hori S."/>
            <person name="Arai W."/>
            <person name="Tsubouchi T."/>
            <person name="Morono Y."/>
            <person name="Uchiyama I."/>
            <person name="Ito T."/>
            <person name="Fujiyama A."/>
            <person name="Inagaki F."/>
            <person name="Takami H."/>
        </authorList>
    </citation>
    <scope>NUCLEOTIDE SEQUENCE</scope>
    <source>
        <strain evidence="1">Expedition CK06-06</strain>
    </source>
</reference>
<comment type="caution">
    <text evidence="1">The sequence shown here is derived from an EMBL/GenBank/DDBJ whole genome shotgun (WGS) entry which is preliminary data.</text>
</comment>
<dbReference type="EMBL" id="BARU01031609">
    <property type="protein sequence ID" value="GAH62471.1"/>
    <property type="molecule type" value="Genomic_DNA"/>
</dbReference>
<proteinExistence type="predicted"/>
<protein>
    <submittedName>
        <fullName evidence="1">Uncharacterized protein</fullName>
    </submittedName>
</protein>
<gene>
    <name evidence="1" type="ORF">S03H2_49972</name>
</gene>
<organism evidence="1">
    <name type="scientific">marine sediment metagenome</name>
    <dbReference type="NCBI Taxonomy" id="412755"/>
    <lineage>
        <taxon>unclassified sequences</taxon>
        <taxon>metagenomes</taxon>
        <taxon>ecological metagenomes</taxon>
    </lineage>
</organism>
<sequence length="52" mass="5620">TTSLTPFSIGPSFFLYAAVAWPDLPGINVDSAVSTAYETKTTVLDMLLPPFR</sequence>